<sequence>MPFKWDPAAERNLLLFAIGEMAGPPSTIWPAVAEKIGGGLNANACSQKFYKLKKEADKLLTDNDTPAPDTPAKSTKSSNKKATGSESKRKRNAAQDEETPTKRSKKTAVQRIEVKEESEAKFKTEASDQGDESGRPGE</sequence>
<dbReference type="HOGENOM" id="CLU_115486_0_0_1"/>
<proteinExistence type="predicted"/>
<evidence type="ECO:0000313" key="2">
    <source>
        <dbReference type="EMBL" id="EXJ93700.1"/>
    </source>
</evidence>
<dbReference type="GeneID" id="19156993"/>
<keyword evidence="3" id="KW-1185">Reference proteome</keyword>
<organism evidence="2 3">
    <name type="scientific">Capronia coronata CBS 617.96</name>
    <dbReference type="NCBI Taxonomy" id="1182541"/>
    <lineage>
        <taxon>Eukaryota</taxon>
        <taxon>Fungi</taxon>
        <taxon>Dikarya</taxon>
        <taxon>Ascomycota</taxon>
        <taxon>Pezizomycotina</taxon>
        <taxon>Eurotiomycetes</taxon>
        <taxon>Chaetothyriomycetidae</taxon>
        <taxon>Chaetothyriales</taxon>
        <taxon>Herpotrichiellaceae</taxon>
        <taxon>Capronia</taxon>
    </lineage>
</organism>
<name>W9YVI7_9EURO</name>
<dbReference type="AlphaFoldDB" id="W9YVI7"/>
<feature type="compositionally biased region" description="Low complexity" evidence="1">
    <location>
        <begin position="72"/>
        <end position="85"/>
    </location>
</feature>
<dbReference type="Proteomes" id="UP000019484">
    <property type="component" value="Unassembled WGS sequence"/>
</dbReference>
<feature type="compositionally biased region" description="Basic and acidic residues" evidence="1">
    <location>
        <begin position="112"/>
        <end position="138"/>
    </location>
</feature>
<feature type="region of interest" description="Disordered" evidence="1">
    <location>
        <begin position="60"/>
        <end position="138"/>
    </location>
</feature>
<dbReference type="STRING" id="1182541.W9YVI7"/>
<accession>W9YVI7</accession>
<comment type="caution">
    <text evidence="2">The sequence shown here is derived from an EMBL/GenBank/DDBJ whole genome shotgun (WGS) entry which is preliminary data.</text>
</comment>
<dbReference type="EMBL" id="AMWN01000002">
    <property type="protein sequence ID" value="EXJ93700.1"/>
    <property type="molecule type" value="Genomic_DNA"/>
</dbReference>
<evidence type="ECO:0000313" key="3">
    <source>
        <dbReference type="Proteomes" id="UP000019484"/>
    </source>
</evidence>
<evidence type="ECO:0008006" key="4">
    <source>
        <dbReference type="Google" id="ProtNLM"/>
    </source>
</evidence>
<gene>
    <name evidence="2" type="ORF">A1O1_02092</name>
</gene>
<dbReference type="eggNOG" id="ENOG502SGGC">
    <property type="taxonomic scope" value="Eukaryota"/>
</dbReference>
<evidence type="ECO:0000256" key="1">
    <source>
        <dbReference type="SAM" id="MobiDB-lite"/>
    </source>
</evidence>
<protein>
    <recommendedName>
        <fullName evidence="4">Myb-like domain-containing protein</fullName>
    </recommendedName>
</protein>
<dbReference type="RefSeq" id="XP_007721194.1">
    <property type="nucleotide sequence ID" value="XM_007723004.1"/>
</dbReference>
<dbReference type="OrthoDB" id="4160433at2759"/>
<reference evidence="2 3" key="1">
    <citation type="submission" date="2013-03" db="EMBL/GenBank/DDBJ databases">
        <title>The Genome Sequence of Capronia coronata CBS 617.96.</title>
        <authorList>
            <consortium name="The Broad Institute Genomics Platform"/>
            <person name="Cuomo C."/>
            <person name="de Hoog S."/>
            <person name="Gorbushina A."/>
            <person name="Walker B."/>
            <person name="Young S.K."/>
            <person name="Zeng Q."/>
            <person name="Gargeya S."/>
            <person name="Fitzgerald M."/>
            <person name="Haas B."/>
            <person name="Abouelleil A."/>
            <person name="Allen A.W."/>
            <person name="Alvarado L."/>
            <person name="Arachchi H.M."/>
            <person name="Berlin A.M."/>
            <person name="Chapman S.B."/>
            <person name="Gainer-Dewar J."/>
            <person name="Goldberg J."/>
            <person name="Griggs A."/>
            <person name="Gujja S."/>
            <person name="Hansen M."/>
            <person name="Howarth C."/>
            <person name="Imamovic A."/>
            <person name="Ireland A."/>
            <person name="Larimer J."/>
            <person name="McCowan C."/>
            <person name="Murphy C."/>
            <person name="Pearson M."/>
            <person name="Poon T.W."/>
            <person name="Priest M."/>
            <person name="Roberts A."/>
            <person name="Saif S."/>
            <person name="Shea T."/>
            <person name="Sisk P."/>
            <person name="Sykes S."/>
            <person name="Wortman J."/>
            <person name="Nusbaum C."/>
            <person name="Birren B."/>
        </authorList>
    </citation>
    <scope>NUCLEOTIDE SEQUENCE [LARGE SCALE GENOMIC DNA]</scope>
    <source>
        <strain evidence="2 3">CBS 617.96</strain>
    </source>
</reference>